<proteinExistence type="predicted"/>
<keyword evidence="3" id="KW-1185">Reference proteome</keyword>
<comment type="caution">
    <text evidence="2">The sequence shown here is derived from an EMBL/GenBank/DDBJ whole genome shotgun (WGS) entry which is preliminary data.</text>
</comment>
<sequence length="118" mass="11901">MRSGAFSLDSLSAWSLRGGGSGASRGAENPSLPLRAEAQEALLSERKPTRASAWGGIPAGAEETGGTDCGDRCARVLMSASGLWGVVPNPPAPPADPLTPDTLSIAAISATRGSEIDL</sequence>
<evidence type="ECO:0000256" key="1">
    <source>
        <dbReference type="SAM" id="MobiDB-lite"/>
    </source>
</evidence>
<dbReference type="AlphaFoldDB" id="A0AAD7STV1"/>
<dbReference type="Proteomes" id="UP001221898">
    <property type="component" value="Unassembled WGS sequence"/>
</dbReference>
<name>A0AAD7STV1_9TELE</name>
<reference evidence="2" key="1">
    <citation type="journal article" date="2023" name="Science">
        <title>Genome structures resolve the early diversification of teleost fishes.</title>
        <authorList>
            <person name="Parey E."/>
            <person name="Louis A."/>
            <person name="Montfort J."/>
            <person name="Bouchez O."/>
            <person name="Roques C."/>
            <person name="Iampietro C."/>
            <person name="Lluch J."/>
            <person name="Castinel A."/>
            <person name="Donnadieu C."/>
            <person name="Desvignes T."/>
            <person name="Floi Bucao C."/>
            <person name="Jouanno E."/>
            <person name="Wen M."/>
            <person name="Mejri S."/>
            <person name="Dirks R."/>
            <person name="Jansen H."/>
            <person name="Henkel C."/>
            <person name="Chen W.J."/>
            <person name="Zahm M."/>
            <person name="Cabau C."/>
            <person name="Klopp C."/>
            <person name="Thompson A.W."/>
            <person name="Robinson-Rechavi M."/>
            <person name="Braasch I."/>
            <person name="Lecointre G."/>
            <person name="Bobe J."/>
            <person name="Postlethwait J.H."/>
            <person name="Berthelot C."/>
            <person name="Roest Crollius H."/>
            <person name="Guiguen Y."/>
        </authorList>
    </citation>
    <scope>NUCLEOTIDE SEQUENCE</scope>
    <source>
        <strain evidence="2">NC1722</strain>
    </source>
</reference>
<feature type="region of interest" description="Disordered" evidence="1">
    <location>
        <begin position="44"/>
        <end position="67"/>
    </location>
</feature>
<protein>
    <submittedName>
        <fullName evidence="2">Uncharacterized protein</fullName>
    </submittedName>
</protein>
<organism evidence="2 3">
    <name type="scientific">Aldrovandia affinis</name>
    <dbReference type="NCBI Taxonomy" id="143900"/>
    <lineage>
        <taxon>Eukaryota</taxon>
        <taxon>Metazoa</taxon>
        <taxon>Chordata</taxon>
        <taxon>Craniata</taxon>
        <taxon>Vertebrata</taxon>
        <taxon>Euteleostomi</taxon>
        <taxon>Actinopterygii</taxon>
        <taxon>Neopterygii</taxon>
        <taxon>Teleostei</taxon>
        <taxon>Notacanthiformes</taxon>
        <taxon>Halosauridae</taxon>
        <taxon>Aldrovandia</taxon>
    </lineage>
</organism>
<evidence type="ECO:0000313" key="2">
    <source>
        <dbReference type="EMBL" id="KAJ8408082.1"/>
    </source>
</evidence>
<gene>
    <name evidence="2" type="ORF">AAFF_G00263100</name>
</gene>
<evidence type="ECO:0000313" key="3">
    <source>
        <dbReference type="Proteomes" id="UP001221898"/>
    </source>
</evidence>
<dbReference type="EMBL" id="JAINUG010000036">
    <property type="protein sequence ID" value="KAJ8408082.1"/>
    <property type="molecule type" value="Genomic_DNA"/>
</dbReference>
<accession>A0AAD7STV1</accession>